<protein>
    <submittedName>
        <fullName evidence="2">Uncharacterized protein</fullName>
    </submittedName>
</protein>
<dbReference type="AlphaFoldDB" id="A0A4S8J7B6"/>
<keyword evidence="3" id="KW-1185">Reference proteome</keyword>
<feature type="region of interest" description="Disordered" evidence="1">
    <location>
        <begin position="1"/>
        <end position="30"/>
    </location>
</feature>
<dbReference type="Proteomes" id="UP000317650">
    <property type="component" value="Chromosome 3"/>
</dbReference>
<sequence length="62" mass="7275">MADCMDKERVDRRSNRNLQRKKEKEREKDLGAMEASVHDFFLRSLLQTLAPHQSVFQGNSIL</sequence>
<reference evidence="2 3" key="1">
    <citation type="journal article" date="2019" name="Nat. Plants">
        <title>Genome sequencing of Musa balbisiana reveals subgenome evolution and function divergence in polyploid bananas.</title>
        <authorList>
            <person name="Yao X."/>
        </authorList>
    </citation>
    <scope>NUCLEOTIDE SEQUENCE [LARGE SCALE GENOMIC DNA]</scope>
    <source>
        <strain evidence="3">cv. DH-PKW</strain>
        <tissue evidence="2">Leaves</tissue>
    </source>
</reference>
<dbReference type="EMBL" id="PYDT01000006">
    <property type="protein sequence ID" value="THU57463.1"/>
    <property type="molecule type" value="Genomic_DNA"/>
</dbReference>
<evidence type="ECO:0000256" key="1">
    <source>
        <dbReference type="SAM" id="MobiDB-lite"/>
    </source>
</evidence>
<comment type="caution">
    <text evidence="2">The sequence shown here is derived from an EMBL/GenBank/DDBJ whole genome shotgun (WGS) entry which is preliminary data.</text>
</comment>
<gene>
    <name evidence="2" type="ORF">C4D60_Mb03t03790</name>
</gene>
<evidence type="ECO:0000313" key="3">
    <source>
        <dbReference type="Proteomes" id="UP000317650"/>
    </source>
</evidence>
<accession>A0A4S8J7B6</accession>
<proteinExistence type="predicted"/>
<evidence type="ECO:0000313" key="2">
    <source>
        <dbReference type="EMBL" id="THU57463.1"/>
    </source>
</evidence>
<organism evidence="2 3">
    <name type="scientific">Musa balbisiana</name>
    <name type="common">Banana</name>
    <dbReference type="NCBI Taxonomy" id="52838"/>
    <lineage>
        <taxon>Eukaryota</taxon>
        <taxon>Viridiplantae</taxon>
        <taxon>Streptophyta</taxon>
        <taxon>Embryophyta</taxon>
        <taxon>Tracheophyta</taxon>
        <taxon>Spermatophyta</taxon>
        <taxon>Magnoliopsida</taxon>
        <taxon>Liliopsida</taxon>
        <taxon>Zingiberales</taxon>
        <taxon>Musaceae</taxon>
        <taxon>Musa</taxon>
    </lineage>
</organism>
<name>A0A4S8J7B6_MUSBA</name>